<dbReference type="InterPro" id="IPR045865">
    <property type="entry name" value="ACT-like_dom_sf"/>
</dbReference>
<gene>
    <name evidence="3" type="ORF">ESZ54_00075</name>
</gene>
<dbReference type="NCBIfam" id="NF003361">
    <property type="entry name" value="PRK04435.1"/>
    <property type="match status" value="1"/>
</dbReference>
<comment type="caution">
    <text evidence="3">The sequence shown here is derived from an EMBL/GenBank/DDBJ whole genome shotgun (WGS) entry which is preliminary data.</text>
</comment>
<dbReference type="OrthoDB" id="9788773at2"/>
<evidence type="ECO:0000313" key="4">
    <source>
        <dbReference type="Proteomes" id="UP000310506"/>
    </source>
</evidence>
<dbReference type="PROSITE" id="PS51671">
    <property type="entry name" value="ACT"/>
    <property type="match status" value="1"/>
</dbReference>
<dbReference type="RefSeq" id="WP_136135633.1">
    <property type="nucleotide sequence ID" value="NZ_SDGV01000001.1"/>
</dbReference>
<dbReference type="InterPro" id="IPR002912">
    <property type="entry name" value="ACT_dom"/>
</dbReference>
<dbReference type="HAMAP" id="MF_00707">
    <property type="entry name" value="UPF0735"/>
    <property type="match status" value="1"/>
</dbReference>
<dbReference type="InterPro" id="IPR008310">
    <property type="entry name" value="UPF0735_ACT_dom-cont"/>
</dbReference>
<accession>A0A4S3B733</accession>
<sequence length="145" mass="16065">MLTNYLIVDDKMLPEVFGKVIEAKKLLESGQCANISEAVKKVGISRSAFYKYKDHVFVPDEVSLERKALISFVLSDEKGILSRVLNVLSARGGNVLTINQNIPIQKRANVIVSLDIHDLTVPVQNLLDELEAIEGVSKMTLLSIE</sequence>
<dbReference type="Pfam" id="PF01842">
    <property type="entry name" value="ACT"/>
    <property type="match status" value="1"/>
</dbReference>
<dbReference type="AlphaFoldDB" id="A0A4S3B733"/>
<evidence type="ECO:0000259" key="2">
    <source>
        <dbReference type="PROSITE" id="PS51671"/>
    </source>
</evidence>
<evidence type="ECO:0000256" key="1">
    <source>
        <dbReference type="HAMAP-Rule" id="MF_00707"/>
    </source>
</evidence>
<evidence type="ECO:0000313" key="3">
    <source>
        <dbReference type="EMBL" id="THB62247.1"/>
    </source>
</evidence>
<dbReference type="SUPFAM" id="SSF55021">
    <property type="entry name" value="ACT-like"/>
    <property type="match status" value="1"/>
</dbReference>
<organism evidence="3 4">
    <name type="scientific">Vagococcus silagei</name>
    <dbReference type="NCBI Taxonomy" id="2508885"/>
    <lineage>
        <taxon>Bacteria</taxon>
        <taxon>Bacillati</taxon>
        <taxon>Bacillota</taxon>
        <taxon>Bacilli</taxon>
        <taxon>Lactobacillales</taxon>
        <taxon>Enterococcaceae</taxon>
        <taxon>Vagococcus</taxon>
    </lineage>
</organism>
<reference evidence="3 4" key="1">
    <citation type="submission" date="2019-01" db="EMBL/GenBank/DDBJ databases">
        <title>Vagococcus silagei sp. nov. isolated from brewer's grain.</title>
        <authorList>
            <person name="Guu J.-R."/>
        </authorList>
    </citation>
    <scope>NUCLEOTIDE SEQUENCE [LARGE SCALE GENOMIC DNA]</scope>
    <source>
        <strain evidence="3 4">2B-2</strain>
    </source>
</reference>
<name>A0A4S3B733_9ENTE</name>
<protein>
    <recommendedName>
        <fullName evidence="1">UPF0735 ACT domain-containing protein ESZ54_00075</fullName>
    </recommendedName>
</protein>
<feature type="domain" description="ACT" evidence="2">
    <location>
        <begin position="69"/>
        <end position="145"/>
    </location>
</feature>
<comment type="similarity">
    <text evidence="1">Belongs to the UPF0735 family.</text>
</comment>
<dbReference type="PIRSF" id="PIRSF025624">
    <property type="entry name" value="ACT_PheB"/>
    <property type="match status" value="1"/>
</dbReference>
<keyword evidence="4" id="KW-1185">Reference proteome</keyword>
<proteinExistence type="inferred from homology"/>
<dbReference type="Gene3D" id="3.30.70.260">
    <property type="match status" value="1"/>
</dbReference>
<dbReference type="Proteomes" id="UP000310506">
    <property type="component" value="Unassembled WGS sequence"/>
</dbReference>
<dbReference type="EMBL" id="SDGV01000001">
    <property type="protein sequence ID" value="THB62247.1"/>
    <property type="molecule type" value="Genomic_DNA"/>
</dbReference>